<accession>A0A162CD97</accession>
<keyword evidence="1" id="KW-0614">Plasmid</keyword>
<evidence type="ECO:0000313" key="1">
    <source>
        <dbReference type="EMBL" id="AKD43665.1"/>
    </source>
</evidence>
<sequence>MFSFLRRKTALDVINESTVEIYRKYAGNSLSDSDLLEVIQTTMRAFKDASVAKNENISGQVLMNITAFMVMYRSNKSKDDWLSHLNNEVELYLRSGLRNNYKNNYLVRI</sequence>
<geneLocation type="plasmid" evidence="1">
    <name>pVPH2</name>
</geneLocation>
<organism evidence="1">
    <name type="scientific">Vibrio parahaemolyticus</name>
    <dbReference type="NCBI Taxonomy" id="670"/>
    <lineage>
        <taxon>Bacteria</taxon>
        <taxon>Pseudomonadati</taxon>
        <taxon>Pseudomonadota</taxon>
        <taxon>Gammaproteobacteria</taxon>
        <taxon>Vibrionales</taxon>
        <taxon>Vibrionaceae</taxon>
        <taxon>Vibrio</taxon>
    </lineage>
</organism>
<dbReference type="RefSeq" id="WP_172686201.1">
    <property type="nucleotide sequence ID" value="NZ_JANFTI010000053.1"/>
</dbReference>
<protein>
    <recommendedName>
        <fullName evidence="2">Bacteriocin immunity protein</fullName>
    </recommendedName>
</protein>
<reference evidence="1" key="1">
    <citation type="submission" date="2015-02" db="EMBL/GenBank/DDBJ databases">
        <title>Sequence analysis of the plasmid encoding blaPER-1 from Vibrio parahaemolyticus.</title>
        <authorList>
            <person name="Li R."/>
            <person name="Chen S."/>
        </authorList>
    </citation>
    <scope>NUCLEOTIDE SEQUENCE</scope>
    <source>
        <strain evidence="1">2011VPH2</strain>
        <plasmid evidence="1">pVPH2</plasmid>
    </source>
</reference>
<name>A0A162CD97_VIBPH</name>
<dbReference type="AlphaFoldDB" id="A0A162CD97"/>
<evidence type="ECO:0008006" key="2">
    <source>
        <dbReference type="Google" id="ProtNLM"/>
    </source>
</evidence>
<dbReference type="EMBL" id="KP791968">
    <property type="protein sequence ID" value="AKD43665.1"/>
    <property type="molecule type" value="Genomic_DNA"/>
</dbReference>
<proteinExistence type="predicted"/>